<proteinExistence type="predicted"/>
<protein>
    <recommendedName>
        <fullName evidence="1">OTU domain-containing protein</fullName>
    </recommendedName>
</protein>
<comment type="caution">
    <text evidence="2">The sequence shown here is derived from an EMBL/GenBank/DDBJ whole genome shotgun (WGS) entry which is preliminary data.</text>
</comment>
<gene>
    <name evidence="2" type="ORF">PEVE_00017041</name>
</gene>
<sequence>VAVESCVDEYLQQEGLRREPVPTDGHCLIHAWHRAMQMQEEGAHTFPTYKALLNAVVAELYDHKWFYAAFMPENWENELSAYYYEGAFNCDIVDLIIYALTNLTEKACKVITVASDKVAFIHDITPNKEEKKCLQPGLMFMLKDLHYEPLVKIVSESIFF</sequence>
<accession>A0ABN8S4M9</accession>
<evidence type="ECO:0000259" key="1">
    <source>
        <dbReference type="PROSITE" id="PS50802"/>
    </source>
</evidence>
<evidence type="ECO:0000313" key="3">
    <source>
        <dbReference type="Proteomes" id="UP001159427"/>
    </source>
</evidence>
<keyword evidence="3" id="KW-1185">Reference proteome</keyword>
<dbReference type="InterPro" id="IPR003323">
    <property type="entry name" value="OTU_dom"/>
</dbReference>
<feature type="domain" description="OTU" evidence="1">
    <location>
        <begin position="16"/>
        <end position="153"/>
    </location>
</feature>
<dbReference type="Gene3D" id="3.90.70.80">
    <property type="match status" value="1"/>
</dbReference>
<organism evidence="2 3">
    <name type="scientific">Porites evermanni</name>
    <dbReference type="NCBI Taxonomy" id="104178"/>
    <lineage>
        <taxon>Eukaryota</taxon>
        <taxon>Metazoa</taxon>
        <taxon>Cnidaria</taxon>
        <taxon>Anthozoa</taxon>
        <taxon>Hexacorallia</taxon>
        <taxon>Scleractinia</taxon>
        <taxon>Fungiina</taxon>
        <taxon>Poritidae</taxon>
        <taxon>Porites</taxon>
    </lineage>
</organism>
<dbReference type="Proteomes" id="UP001159427">
    <property type="component" value="Unassembled WGS sequence"/>
</dbReference>
<evidence type="ECO:0000313" key="2">
    <source>
        <dbReference type="EMBL" id="CAH3186662.1"/>
    </source>
</evidence>
<reference evidence="2 3" key="1">
    <citation type="submission" date="2022-05" db="EMBL/GenBank/DDBJ databases">
        <authorList>
            <consortium name="Genoscope - CEA"/>
            <person name="William W."/>
        </authorList>
    </citation>
    <scope>NUCLEOTIDE SEQUENCE [LARGE SCALE GENOMIC DNA]</scope>
</reference>
<feature type="non-terminal residue" evidence="2">
    <location>
        <position position="1"/>
    </location>
</feature>
<dbReference type="PROSITE" id="PS50802">
    <property type="entry name" value="OTU"/>
    <property type="match status" value="1"/>
</dbReference>
<name>A0ABN8S4M9_9CNID</name>
<dbReference type="EMBL" id="CALNXI010002353">
    <property type="protein sequence ID" value="CAH3186662.1"/>
    <property type="molecule type" value="Genomic_DNA"/>
</dbReference>